<accession>A0A7D9N2K4</accession>
<evidence type="ECO:0000313" key="1">
    <source>
        <dbReference type="EMBL" id="CAE7033784.1"/>
    </source>
</evidence>
<dbReference type="EMBL" id="HG992980">
    <property type="protein sequence ID" value="CAE7033784.1"/>
    <property type="molecule type" value="Genomic_DNA"/>
</dbReference>
<reference evidence="1" key="1">
    <citation type="submission" date="2021-02" db="EMBL/GenBank/DDBJ databases">
        <authorList>
            <person name="Syme A R."/>
            <person name="Syme A R."/>
            <person name="Moolhuijzen P."/>
        </authorList>
    </citation>
    <scope>NUCLEOTIDE SEQUENCE</scope>
    <source>
        <strain evidence="1">W1-1</strain>
    </source>
</reference>
<organism evidence="1 2">
    <name type="scientific">Pyrenophora teres f. teres</name>
    <dbReference type="NCBI Taxonomy" id="97479"/>
    <lineage>
        <taxon>Eukaryota</taxon>
        <taxon>Fungi</taxon>
        <taxon>Dikarya</taxon>
        <taxon>Ascomycota</taxon>
        <taxon>Pezizomycotina</taxon>
        <taxon>Dothideomycetes</taxon>
        <taxon>Pleosporomycetidae</taxon>
        <taxon>Pleosporales</taxon>
        <taxon>Pleosporineae</taxon>
        <taxon>Pleosporaceae</taxon>
        <taxon>Pyrenophora</taxon>
    </lineage>
</organism>
<sequence>MAAFVLLYHLCMSRVTRTNAQLFVQRARMTYSARLSITAHQPPRRFNTGSDAENSMTSVCLFPFAQDTLAEQGNPGSHPQNLSLAIAPNVCEPRELASCSATYQAPACRKPGPFPVPIRIPTYTSPTILFGATGANMEPESIIK</sequence>
<gene>
    <name evidence="1" type="ORF">PTTW11_05278</name>
</gene>
<dbReference type="Proteomes" id="UP000472372">
    <property type="component" value="Chromosome 4"/>
</dbReference>
<evidence type="ECO:0000313" key="2">
    <source>
        <dbReference type="Proteomes" id="UP000472372"/>
    </source>
</evidence>
<proteinExistence type="predicted"/>
<name>A0A7D9N2K4_9PLEO</name>
<protein>
    <submittedName>
        <fullName evidence="1">Uncharacterized protein</fullName>
    </submittedName>
</protein>
<dbReference type="AlphaFoldDB" id="A0A7D9N2K4"/>